<proteinExistence type="predicted"/>
<organism evidence="2">
    <name type="scientific">marine sediment metagenome</name>
    <dbReference type="NCBI Taxonomy" id="412755"/>
    <lineage>
        <taxon>unclassified sequences</taxon>
        <taxon>metagenomes</taxon>
        <taxon>ecological metagenomes</taxon>
    </lineage>
</organism>
<gene>
    <name evidence="2" type="ORF">LCGC14_0948200</name>
</gene>
<reference evidence="2" key="1">
    <citation type="journal article" date="2015" name="Nature">
        <title>Complex archaea that bridge the gap between prokaryotes and eukaryotes.</title>
        <authorList>
            <person name="Spang A."/>
            <person name="Saw J.H."/>
            <person name="Jorgensen S.L."/>
            <person name="Zaremba-Niedzwiedzka K."/>
            <person name="Martijn J."/>
            <person name="Lind A.E."/>
            <person name="van Eijk R."/>
            <person name="Schleper C."/>
            <person name="Guy L."/>
            <person name="Ettema T.J."/>
        </authorList>
    </citation>
    <scope>NUCLEOTIDE SEQUENCE</scope>
</reference>
<evidence type="ECO:0000313" key="2">
    <source>
        <dbReference type="EMBL" id="KKN19200.1"/>
    </source>
</evidence>
<feature type="domain" description="Calcineurin-like phosphoesterase" evidence="1">
    <location>
        <begin position="1"/>
        <end position="136"/>
    </location>
</feature>
<accession>A0A0F9NI69</accession>
<name>A0A0F9NI69_9ZZZZ</name>
<dbReference type="PANTHER" id="PTHR11124">
    <property type="entry name" value="VACUOLAR SORTING PROTEIN VPS29"/>
    <property type="match status" value="1"/>
</dbReference>
<dbReference type="Gene3D" id="3.60.21.10">
    <property type="match status" value="1"/>
</dbReference>
<dbReference type="SUPFAM" id="SSF56300">
    <property type="entry name" value="Metallo-dependent phosphatases"/>
    <property type="match status" value="1"/>
</dbReference>
<dbReference type="InterPro" id="IPR000979">
    <property type="entry name" value="Phosphodiesterase_MJ0936/Vps29"/>
</dbReference>
<dbReference type="EMBL" id="LAZR01003357">
    <property type="protein sequence ID" value="KKN19200.1"/>
    <property type="molecule type" value="Genomic_DNA"/>
</dbReference>
<dbReference type="InterPro" id="IPR029052">
    <property type="entry name" value="Metallo-depent_PP-like"/>
</dbReference>
<dbReference type="Pfam" id="PF12850">
    <property type="entry name" value="Metallophos_2"/>
    <property type="match status" value="1"/>
</dbReference>
<dbReference type="AlphaFoldDB" id="A0A0F9NI69"/>
<dbReference type="InterPro" id="IPR024654">
    <property type="entry name" value="Calcineurin-like_PHP_lpxH"/>
</dbReference>
<sequence>MKLGIISDTHITKNYDNNKLTTLLNKIKEVFRDTDEIIHAGDICEKIFLSEIKEIAPVRCVRGNLDKIKDLDIFTKFSVSCYNIGVIHKLPENLEEFVKKHNLNILIFGHTHQPLIKGTDFNVLLLNPGSPTKPKAPFKRPGFLKPIARPSVIILNIDDEDILSTYVINLKLN</sequence>
<protein>
    <recommendedName>
        <fullName evidence="1">Calcineurin-like phosphoesterase domain-containing protein</fullName>
    </recommendedName>
</protein>
<comment type="caution">
    <text evidence="2">The sequence shown here is derived from an EMBL/GenBank/DDBJ whole genome shotgun (WGS) entry which is preliminary data.</text>
</comment>
<dbReference type="NCBIfam" id="TIGR00040">
    <property type="entry name" value="yfcE"/>
    <property type="match status" value="1"/>
</dbReference>
<evidence type="ECO:0000259" key="1">
    <source>
        <dbReference type="Pfam" id="PF12850"/>
    </source>
</evidence>